<dbReference type="EMBL" id="GG738853">
    <property type="protein sequence ID" value="EFC47910.1"/>
    <property type="molecule type" value="Genomic_DNA"/>
</dbReference>
<dbReference type="GO" id="GO:0008610">
    <property type="term" value="P:lipid biosynthetic process"/>
    <property type="evidence" value="ECO:0007669"/>
    <property type="project" value="InterPro"/>
</dbReference>
<evidence type="ECO:0000256" key="5">
    <source>
        <dbReference type="SAM" id="Phobius"/>
    </source>
</evidence>
<dbReference type="GO" id="GO:0016020">
    <property type="term" value="C:membrane"/>
    <property type="evidence" value="ECO:0007669"/>
    <property type="project" value="UniProtKB-SubCell"/>
</dbReference>
<dbReference type="InterPro" id="IPR050307">
    <property type="entry name" value="Sterol_Desaturase_Related"/>
</dbReference>
<feature type="transmembrane region" description="Helical" evidence="5">
    <location>
        <begin position="20"/>
        <end position="46"/>
    </location>
</feature>
<accession>D2V661</accession>
<dbReference type="Proteomes" id="UP000006671">
    <property type="component" value="Unassembled WGS sequence"/>
</dbReference>
<dbReference type="GO" id="GO:0016491">
    <property type="term" value="F:oxidoreductase activity"/>
    <property type="evidence" value="ECO:0007669"/>
    <property type="project" value="InterPro"/>
</dbReference>
<comment type="subcellular location">
    <subcellularLocation>
        <location evidence="1">Membrane</location>
    </subcellularLocation>
</comment>
<dbReference type="PANTHER" id="PTHR11863">
    <property type="entry name" value="STEROL DESATURASE"/>
    <property type="match status" value="1"/>
</dbReference>
<sequence>MGVFFPPPFSRSYQDLQNESLVSQLVIIPIFILCDDIFTFIVHFLLHKIPYVYKYVHYLHHEIKYSVSIGSQYFHPIEFLVTVPAVMSGPLLTHAHLFWSFVWTVVKTFEAIHSHSGFDFMKYYRTSPVTKSILLDASEHTYHHTHYQDCYGAWYCLIDKLIGTNLNFVKFTEKKQYSKDK</sequence>
<evidence type="ECO:0000256" key="1">
    <source>
        <dbReference type="ARBA" id="ARBA00004370"/>
    </source>
</evidence>
<feature type="domain" description="Fatty acid hydroxylase" evidence="6">
    <location>
        <begin position="30"/>
        <end position="164"/>
    </location>
</feature>
<keyword evidence="3 5" id="KW-1133">Transmembrane helix</keyword>
<dbReference type="KEGG" id="ngr:NAEGRDRAFT_31446"/>
<dbReference type="VEuPathDB" id="AmoebaDB:NAEGRDRAFT_31446"/>
<dbReference type="InterPro" id="IPR006694">
    <property type="entry name" value="Fatty_acid_hydroxylase"/>
</dbReference>
<dbReference type="OrthoDB" id="1658724at2759"/>
<name>D2V661_NAEGR</name>
<dbReference type="RefSeq" id="XP_002680654.1">
    <property type="nucleotide sequence ID" value="XM_002680608.1"/>
</dbReference>
<dbReference type="eggNOG" id="KOG0873">
    <property type="taxonomic scope" value="Eukaryota"/>
</dbReference>
<dbReference type="GO" id="GO:0005506">
    <property type="term" value="F:iron ion binding"/>
    <property type="evidence" value="ECO:0007669"/>
    <property type="project" value="InterPro"/>
</dbReference>
<proteinExistence type="predicted"/>
<dbReference type="AlphaFoldDB" id="D2V661"/>
<keyword evidence="2 5" id="KW-0812">Transmembrane</keyword>
<dbReference type="Pfam" id="PF04116">
    <property type="entry name" value="FA_hydroxylase"/>
    <property type="match status" value="1"/>
</dbReference>
<protein>
    <submittedName>
        <fullName evidence="7">Predicted protein</fullName>
    </submittedName>
</protein>
<dbReference type="STRING" id="5762.D2V661"/>
<gene>
    <name evidence="7" type="ORF">NAEGRDRAFT_31446</name>
</gene>
<keyword evidence="8" id="KW-1185">Reference proteome</keyword>
<evidence type="ECO:0000256" key="2">
    <source>
        <dbReference type="ARBA" id="ARBA00022692"/>
    </source>
</evidence>
<reference evidence="7 8" key="1">
    <citation type="journal article" date="2010" name="Cell">
        <title>The genome of Naegleria gruberi illuminates early eukaryotic versatility.</title>
        <authorList>
            <person name="Fritz-Laylin L.K."/>
            <person name="Prochnik S.E."/>
            <person name="Ginger M.L."/>
            <person name="Dacks J.B."/>
            <person name="Carpenter M.L."/>
            <person name="Field M.C."/>
            <person name="Kuo A."/>
            <person name="Paredez A."/>
            <person name="Chapman J."/>
            <person name="Pham J."/>
            <person name="Shu S."/>
            <person name="Neupane R."/>
            <person name="Cipriano M."/>
            <person name="Mancuso J."/>
            <person name="Tu H."/>
            <person name="Salamov A."/>
            <person name="Lindquist E."/>
            <person name="Shapiro H."/>
            <person name="Lucas S."/>
            <person name="Grigoriev I.V."/>
            <person name="Cande W.Z."/>
            <person name="Fulton C."/>
            <person name="Rokhsar D.S."/>
            <person name="Dawson S.C."/>
        </authorList>
    </citation>
    <scope>NUCLEOTIDE SEQUENCE [LARGE SCALE GENOMIC DNA]</scope>
    <source>
        <strain evidence="7 8">NEG-M</strain>
    </source>
</reference>
<organism evidence="8">
    <name type="scientific">Naegleria gruberi</name>
    <name type="common">Amoeba</name>
    <dbReference type="NCBI Taxonomy" id="5762"/>
    <lineage>
        <taxon>Eukaryota</taxon>
        <taxon>Discoba</taxon>
        <taxon>Heterolobosea</taxon>
        <taxon>Tetramitia</taxon>
        <taxon>Eutetramitia</taxon>
        <taxon>Vahlkampfiidae</taxon>
        <taxon>Naegleria</taxon>
    </lineage>
</organism>
<evidence type="ECO:0000313" key="8">
    <source>
        <dbReference type="Proteomes" id="UP000006671"/>
    </source>
</evidence>
<evidence type="ECO:0000259" key="6">
    <source>
        <dbReference type="Pfam" id="PF04116"/>
    </source>
</evidence>
<evidence type="ECO:0000256" key="4">
    <source>
        <dbReference type="ARBA" id="ARBA00023136"/>
    </source>
</evidence>
<keyword evidence="4 5" id="KW-0472">Membrane</keyword>
<dbReference type="GeneID" id="8861935"/>
<dbReference type="InParanoid" id="D2V661"/>
<evidence type="ECO:0000313" key="7">
    <source>
        <dbReference type="EMBL" id="EFC47910.1"/>
    </source>
</evidence>
<evidence type="ECO:0000256" key="3">
    <source>
        <dbReference type="ARBA" id="ARBA00022989"/>
    </source>
</evidence>